<evidence type="ECO:0000256" key="1">
    <source>
        <dbReference type="SAM" id="MobiDB-lite"/>
    </source>
</evidence>
<gene>
    <name evidence="2" type="ORF">Tco_1043029</name>
</gene>
<reference evidence="2" key="2">
    <citation type="submission" date="2022-01" db="EMBL/GenBank/DDBJ databases">
        <authorList>
            <person name="Yamashiro T."/>
            <person name="Shiraishi A."/>
            <person name="Satake H."/>
            <person name="Nakayama K."/>
        </authorList>
    </citation>
    <scope>NUCLEOTIDE SEQUENCE</scope>
</reference>
<dbReference type="EMBL" id="BQNB010018612">
    <property type="protein sequence ID" value="GJT76304.1"/>
    <property type="molecule type" value="Genomic_DNA"/>
</dbReference>
<dbReference type="Proteomes" id="UP001151760">
    <property type="component" value="Unassembled WGS sequence"/>
</dbReference>
<sequence>MHTLSSVKYYALPGKPVLSAGGSEDPDGPKGRNPSPVVSTGAFIVIDAEEIRFLLKEQATTQQQQVDAFQAQVAALHAELQATRNLIQLRQGGG</sequence>
<reference evidence="2" key="1">
    <citation type="journal article" date="2022" name="Int. J. Mol. Sci.">
        <title>Draft Genome of Tanacetum Coccineum: Genomic Comparison of Closely Related Tanacetum-Family Plants.</title>
        <authorList>
            <person name="Yamashiro T."/>
            <person name="Shiraishi A."/>
            <person name="Nakayama K."/>
            <person name="Satake H."/>
        </authorList>
    </citation>
    <scope>NUCLEOTIDE SEQUENCE</scope>
</reference>
<proteinExistence type="predicted"/>
<keyword evidence="3" id="KW-1185">Reference proteome</keyword>
<feature type="region of interest" description="Disordered" evidence="1">
    <location>
        <begin position="14"/>
        <end position="38"/>
    </location>
</feature>
<evidence type="ECO:0000313" key="3">
    <source>
        <dbReference type="Proteomes" id="UP001151760"/>
    </source>
</evidence>
<evidence type="ECO:0000313" key="2">
    <source>
        <dbReference type="EMBL" id="GJT76304.1"/>
    </source>
</evidence>
<accession>A0ABQ5GLW2</accession>
<comment type="caution">
    <text evidence="2">The sequence shown here is derived from an EMBL/GenBank/DDBJ whole genome shotgun (WGS) entry which is preliminary data.</text>
</comment>
<protein>
    <submittedName>
        <fullName evidence="2">Uncharacterized protein</fullName>
    </submittedName>
</protein>
<organism evidence="2 3">
    <name type="scientific">Tanacetum coccineum</name>
    <dbReference type="NCBI Taxonomy" id="301880"/>
    <lineage>
        <taxon>Eukaryota</taxon>
        <taxon>Viridiplantae</taxon>
        <taxon>Streptophyta</taxon>
        <taxon>Embryophyta</taxon>
        <taxon>Tracheophyta</taxon>
        <taxon>Spermatophyta</taxon>
        <taxon>Magnoliopsida</taxon>
        <taxon>eudicotyledons</taxon>
        <taxon>Gunneridae</taxon>
        <taxon>Pentapetalae</taxon>
        <taxon>asterids</taxon>
        <taxon>campanulids</taxon>
        <taxon>Asterales</taxon>
        <taxon>Asteraceae</taxon>
        <taxon>Asteroideae</taxon>
        <taxon>Anthemideae</taxon>
        <taxon>Anthemidinae</taxon>
        <taxon>Tanacetum</taxon>
    </lineage>
</organism>
<name>A0ABQ5GLW2_9ASTR</name>